<name>A0A918KRR3_9GAMM</name>
<dbReference type="AlphaFoldDB" id="A0A918KRR3"/>
<dbReference type="NCBIfam" id="TIGR02595">
    <property type="entry name" value="PEP_CTERM"/>
    <property type="match status" value="1"/>
</dbReference>
<dbReference type="RefSeq" id="WP_189613266.1">
    <property type="nucleotide sequence ID" value="NZ_BMXR01000017.1"/>
</dbReference>
<keyword evidence="1" id="KW-0732">Signal</keyword>
<protein>
    <recommendedName>
        <fullName evidence="4">PEP-CTERM protein-sorting domain-containing protein</fullName>
    </recommendedName>
</protein>
<comment type="caution">
    <text evidence="2">The sequence shown here is derived from an EMBL/GenBank/DDBJ whole genome shotgun (WGS) entry which is preliminary data.</text>
</comment>
<dbReference type="EMBL" id="BMXR01000017">
    <property type="protein sequence ID" value="GGX73452.1"/>
    <property type="molecule type" value="Genomic_DNA"/>
</dbReference>
<reference evidence="2" key="2">
    <citation type="submission" date="2020-09" db="EMBL/GenBank/DDBJ databases">
        <authorList>
            <person name="Sun Q."/>
            <person name="Kim S."/>
        </authorList>
    </citation>
    <scope>NUCLEOTIDE SEQUENCE</scope>
    <source>
        <strain evidence="2">KCTC 22169</strain>
    </source>
</reference>
<sequence length="288" mass="30028">MLSRSALTVISAAVLYLGLAQTHAMPIDILLESDTDSDAGSELFLANFNDYQSLIDATVNSSSFSQLNLNSTFSSGGLAFDGSSYQLLLESDSDADAGSELFIASFDSYQNLIDGNVSSSSFSQLNLNSTFSSGGLAFDGSSYQLLLESDADSDAGSEVFMASFDSLQSLLDGTVASSSFSQLNINANFSSGGLAFDGSAYQLLLESDADSDAGSEVFLASFDSFQSLLDGTVASSSFSQLNINANFSAGGFVAYAPEDPVAVSEPATLGLLILGLGALMLRHRRTLL</sequence>
<keyword evidence="3" id="KW-1185">Reference proteome</keyword>
<evidence type="ECO:0000313" key="3">
    <source>
        <dbReference type="Proteomes" id="UP000626148"/>
    </source>
</evidence>
<organism evidence="2 3">
    <name type="scientific">Saccharospirillum salsuginis</name>
    <dbReference type="NCBI Taxonomy" id="418750"/>
    <lineage>
        <taxon>Bacteria</taxon>
        <taxon>Pseudomonadati</taxon>
        <taxon>Pseudomonadota</taxon>
        <taxon>Gammaproteobacteria</taxon>
        <taxon>Oceanospirillales</taxon>
        <taxon>Saccharospirillaceae</taxon>
        <taxon>Saccharospirillum</taxon>
    </lineage>
</organism>
<feature type="chain" id="PRO_5038093127" description="PEP-CTERM protein-sorting domain-containing protein" evidence="1">
    <location>
        <begin position="25"/>
        <end position="288"/>
    </location>
</feature>
<dbReference type="Proteomes" id="UP000626148">
    <property type="component" value="Unassembled WGS sequence"/>
</dbReference>
<evidence type="ECO:0000256" key="1">
    <source>
        <dbReference type="SAM" id="SignalP"/>
    </source>
</evidence>
<feature type="signal peptide" evidence="1">
    <location>
        <begin position="1"/>
        <end position="24"/>
    </location>
</feature>
<accession>A0A918KRR3</accession>
<evidence type="ECO:0000313" key="2">
    <source>
        <dbReference type="EMBL" id="GGX73452.1"/>
    </source>
</evidence>
<gene>
    <name evidence="2" type="ORF">GCM10007392_46110</name>
</gene>
<evidence type="ECO:0008006" key="4">
    <source>
        <dbReference type="Google" id="ProtNLM"/>
    </source>
</evidence>
<proteinExistence type="predicted"/>
<reference evidence="2" key="1">
    <citation type="journal article" date="2014" name="Int. J. Syst. Evol. Microbiol.">
        <title>Complete genome sequence of Corynebacterium casei LMG S-19264T (=DSM 44701T), isolated from a smear-ripened cheese.</title>
        <authorList>
            <consortium name="US DOE Joint Genome Institute (JGI-PGF)"/>
            <person name="Walter F."/>
            <person name="Albersmeier A."/>
            <person name="Kalinowski J."/>
            <person name="Ruckert C."/>
        </authorList>
    </citation>
    <scope>NUCLEOTIDE SEQUENCE</scope>
    <source>
        <strain evidence="2">KCTC 22169</strain>
    </source>
</reference>
<dbReference type="InterPro" id="IPR013424">
    <property type="entry name" value="Ice-binding_C"/>
</dbReference>